<proteinExistence type="predicted"/>
<dbReference type="EMBL" id="CAICTM010001586">
    <property type="protein sequence ID" value="CAB9524805.1"/>
    <property type="molecule type" value="Genomic_DNA"/>
</dbReference>
<dbReference type="Gene3D" id="2.60.40.10">
    <property type="entry name" value="Immunoglobulins"/>
    <property type="match status" value="1"/>
</dbReference>
<accession>A0A9N8EQX7</accession>
<organism evidence="1 2">
    <name type="scientific">Seminavis robusta</name>
    <dbReference type="NCBI Taxonomy" id="568900"/>
    <lineage>
        <taxon>Eukaryota</taxon>
        <taxon>Sar</taxon>
        <taxon>Stramenopiles</taxon>
        <taxon>Ochrophyta</taxon>
        <taxon>Bacillariophyta</taxon>
        <taxon>Bacillariophyceae</taxon>
        <taxon>Bacillariophycidae</taxon>
        <taxon>Naviculales</taxon>
        <taxon>Naviculaceae</taxon>
        <taxon>Seminavis</taxon>
    </lineage>
</organism>
<evidence type="ECO:0000313" key="2">
    <source>
        <dbReference type="Proteomes" id="UP001153069"/>
    </source>
</evidence>
<protein>
    <submittedName>
        <fullName evidence="1">Uncharacterized protein</fullName>
    </submittedName>
</protein>
<feature type="non-terminal residue" evidence="1">
    <location>
        <position position="1"/>
    </location>
</feature>
<dbReference type="SUPFAM" id="SSF49464">
    <property type="entry name" value="Carboxypeptidase regulatory domain-like"/>
    <property type="match status" value="1"/>
</dbReference>
<reference evidence="1" key="1">
    <citation type="submission" date="2020-06" db="EMBL/GenBank/DDBJ databases">
        <authorList>
            <consortium name="Plant Systems Biology data submission"/>
        </authorList>
    </citation>
    <scope>NUCLEOTIDE SEQUENCE</scope>
    <source>
        <strain evidence="1">D6</strain>
    </source>
</reference>
<dbReference type="Proteomes" id="UP001153069">
    <property type="component" value="Unassembled WGS sequence"/>
</dbReference>
<gene>
    <name evidence="1" type="ORF">SEMRO_1588_G284250.1</name>
</gene>
<keyword evidence="2" id="KW-1185">Reference proteome</keyword>
<name>A0A9N8EQX7_9STRA</name>
<dbReference type="AlphaFoldDB" id="A0A9N8EQX7"/>
<evidence type="ECO:0000313" key="1">
    <source>
        <dbReference type="EMBL" id="CAB9524805.1"/>
    </source>
</evidence>
<dbReference type="InterPro" id="IPR013783">
    <property type="entry name" value="Ig-like_fold"/>
</dbReference>
<comment type="caution">
    <text evidence="1">The sequence shown here is derived from an EMBL/GenBank/DDBJ whole genome shotgun (WGS) entry which is preliminary data.</text>
</comment>
<dbReference type="InterPro" id="IPR008969">
    <property type="entry name" value="CarboxyPept-like_regulatory"/>
</dbReference>
<sequence>TRECGSTKSVQVSMVIPSTGFVHLVVRLVLGLTEHDLPDQASSTAVDATSGELVLKNHCDMTFSMISPDLQSSSTTIENTNVYQDNPGVAGFVLDELQHPVAGVTVSLTSGGSEVGNGVTDEDGFYQIAYQHQGQPADYVLALDSPSVSQTVPLQNNNYEVVNFSV</sequence>